<keyword evidence="10" id="KW-0812">Transmembrane</keyword>
<reference evidence="13 14" key="1">
    <citation type="submission" date="2019-09" db="EMBL/GenBank/DDBJ databases">
        <title>Bird 10,000 Genomes (B10K) Project - Family phase.</title>
        <authorList>
            <person name="Zhang G."/>
        </authorList>
    </citation>
    <scope>NUCLEOTIDE SEQUENCE [LARGE SCALE GENOMIC DNA]</scope>
    <source>
        <strain evidence="13">B10K-DU-002-35</strain>
        <tissue evidence="13">Muscle</tissue>
    </source>
</reference>
<dbReference type="PROSITE" id="PS50050">
    <property type="entry name" value="TNFR_NGFR_2"/>
    <property type="match status" value="2"/>
</dbReference>
<dbReference type="Pfam" id="PF00020">
    <property type="entry name" value="TNFR_c6"/>
    <property type="match status" value="2"/>
</dbReference>
<evidence type="ECO:0000256" key="5">
    <source>
        <dbReference type="ARBA" id="ARBA00023136"/>
    </source>
</evidence>
<dbReference type="InterPro" id="IPR011029">
    <property type="entry name" value="DEATH-like_dom_sf"/>
</dbReference>
<feature type="non-terminal residue" evidence="13">
    <location>
        <position position="1"/>
    </location>
</feature>
<evidence type="ECO:0000313" key="14">
    <source>
        <dbReference type="Proteomes" id="UP000565785"/>
    </source>
</evidence>
<keyword evidence="7" id="KW-0675">Receptor</keyword>
<evidence type="ECO:0000256" key="2">
    <source>
        <dbReference type="ARBA" id="ARBA00022703"/>
    </source>
</evidence>
<feature type="disulfide bond" evidence="9">
    <location>
        <begin position="67"/>
        <end position="85"/>
    </location>
</feature>
<protein>
    <submittedName>
        <fullName evidence="13">TR10B factor</fullName>
    </submittedName>
</protein>
<gene>
    <name evidence="13" type="ORF">RHICYA_R09389</name>
</gene>
<feature type="disulfide bond" evidence="9">
    <location>
        <begin position="22"/>
        <end position="35"/>
    </location>
</feature>
<dbReference type="GO" id="GO:0036462">
    <property type="term" value="P:TRAIL-activated apoptotic signaling pathway"/>
    <property type="evidence" value="ECO:0007669"/>
    <property type="project" value="TreeGrafter"/>
</dbReference>
<keyword evidence="4" id="KW-0677">Repeat</keyword>
<evidence type="ECO:0000256" key="6">
    <source>
        <dbReference type="ARBA" id="ARBA00023157"/>
    </source>
</evidence>
<keyword evidence="2" id="KW-0053">Apoptosis</keyword>
<evidence type="ECO:0000256" key="10">
    <source>
        <dbReference type="SAM" id="Phobius"/>
    </source>
</evidence>
<evidence type="ECO:0000256" key="7">
    <source>
        <dbReference type="ARBA" id="ARBA00023170"/>
    </source>
</evidence>
<dbReference type="GO" id="GO:0009986">
    <property type="term" value="C:cell surface"/>
    <property type="evidence" value="ECO:0007669"/>
    <property type="project" value="TreeGrafter"/>
</dbReference>
<feature type="non-terminal residue" evidence="13">
    <location>
        <position position="320"/>
    </location>
</feature>
<accession>A0A7L1NZT3</accession>
<comment type="subcellular location">
    <subcellularLocation>
        <location evidence="1">Membrane</location>
    </subcellularLocation>
</comment>
<comment type="caution">
    <text evidence="13">The sequence shown here is derived from an EMBL/GenBank/DDBJ whole genome shotgun (WGS) entry which is preliminary data.</text>
</comment>
<feature type="transmembrane region" description="Helical" evidence="10">
    <location>
        <begin position="97"/>
        <end position="118"/>
    </location>
</feature>
<dbReference type="SUPFAM" id="SSF47986">
    <property type="entry name" value="DEATH domain"/>
    <property type="match status" value="1"/>
</dbReference>
<proteinExistence type="predicted"/>
<sequence length="320" mass="35150">CSPCNKTEYTEYPNDFSKCMGCWVCREDQVELSPCQADRNTQCACRNGTFCSPDHPCEMCQKCRPQCPPGQVELAPCTQHSDRRCGPPASTSSSLSYGWIVVIVVAVVVLLVICLYVVKRFCCRSPGAGASLSLLGPPDLACASLLPQVQQLIRGCRVGEGTQDNNLNEQIVQAKLLPSSATCSAQGPEVPEPVPLLHPSGLAEETVPSPLQTLVPVPGEDPLKSLKAAFYVFYDHVYVDHWKTFGRALDLLDNDIEIILRKGYTKDSFFEMLSLWLSRQGMSASVNVLLSTLLDMRLRGTADIVSAELVQKKLFQYQVS</sequence>
<feature type="disulfide bond" evidence="9">
    <location>
        <begin position="25"/>
        <end position="43"/>
    </location>
</feature>
<feature type="domain" description="Death" evidence="11">
    <location>
        <begin position="242"/>
        <end position="309"/>
    </location>
</feature>
<keyword evidence="10" id="KW-1133">Transmembrane helix</keyword>
<evidence type="ECO:0000256" key="3">
    <source>
        <dbReference type="ARBA" id="ARBA00022729"/>
    </source>
</evidence>
<keyword evidence="6 9" id="KW-1015">Disulfide bond</keyword>
<evidence type="ECO:0000256" key="8">
    <source>
        <dbReference type="ARBA" id="ARBA00023180"/>
    </source>
</evidence>
<comment type="caution">
    <text evidence="9">Lacks conserved residue(s) required for the propagation of feature annotation.</text>
</comment>
<evidence type="ECO:0000259" key="11">
    <source>
        <dbReference type="PROSITE" id="PS50017"/>
    </source>
</evidence>
<dbReference type="PANTHER" id="PTHR46330:SF17">
    <property type="entry name" value="TUMOR NECROSIS FACTOR RECEPTOR SUPERFAMILY, MEMBER 10B"/>
    <property type="match status" value="1"/>
</dbReference>
<dbReference type="Gene3D" id="1.10.533.10">
    <property type="entry name" value="Death Domain, Fas"/>
    <property type="match status" value="1"/>
</dbReference>
<dbReference type="InterPro" id="IPR052491">
    <property type="entry name" value="TNFRSF10"/>
</dbReference>
<dbReference type="SMART" id="SM00208">
    <property type="entry name" value="TNFR"/>
    <property type="match status" value="2"/>
</dbReference>
<dbReference type="InterPro" id="IPR001368">
    <property type="entry name" value="TNFR/NGFR_Cys_rich_reg"/>
</dbReference>
<evidence type="ECO:0000256" key="9">
    <source>
        <dbReference type="PROSITE-ProRule" id="PRU00206"/>
    </source>
</evidence>
<dbReference type="Gene3D" id="2.10.50.10">
    <property type="entry name" value="Tumor Necrosis Factor Receptor, subunit A, domain 2"/>
    <property type="match status" value="2"/>
</dbReference>
<dbReference type="GO" id="GO:0043065">
    <property type="term" value="P:positive regulation of apoptotic process"/>
    <property type="evidence" value="ECO:0007669"/>
    <property type="project" value="TreeGrafter"/>
</dbReference>
<feature type="disulfide bond" evidence="9">
    <location>
        <begin position="4"/>
        <end position="19"/>
    </location>
</feature>
<keyword evidence="14" id="KW-1185">Reference proteome</keyword>
<feature type="repeat" description="TNFR-Cys" evidence="9">
    <location>
        <begin position="44"/>
        <end position="85"/>
    </location>
</feature>
<dbReference type="InterPro" id="IPR000488">
    <property type="entry name" value="Death_dom"/>
</dbReference>
<dbReference type="Proteomes" id="UP000565785">
    <property type="component" value="Unassembled WGS sequence"/>
</dbReference>
<dbReference type="SUPFAM" id="SSF57586">
    <property type="entry name" value="TNF receptor-like"/>
    <property type="match status" value="1"/>
</dbReference>
<dbReference type="AlphaFoldDB" id="A0A7L1NZT3"/>
<dbReference type="PROSITE" id="PS50017">
    <property type="entry name" value="DEATH_DOMAIN"/>
    <property type="match status" value="1"/>
</dbReference>
<evidence type="ECO:0000259" key="12">
    <source>
        <dbReference type="PROSITE" id="PS50050"/>
    </source>
</evidence>
<feature type="repeat" description="TNFR-Cys" evidence="9">
    <location>
        <begin position="3"/>
        <end position="43"/>
    </location>
</feature>
<dbReference type="PANTHER" id="PTHR46330">
    <property type="entry name" value="TUMOR NECROSIS FACTOR RECEPTOR SUPERFAMILY MEMBER 10B"/>
    <property type="match status" value="1"/>
</dbReference>
<keyword evidence="5 10" id="KW-0472">Membrane</keyword>
<dbReference type="Pfam" id="PF00531">
    <property type="entry name" value="Death"/>
    <property type="match status" value="1"/>
</dbReference>
<feature type="domain" description="TNFR-Cys" evidence="12">
    <location>
        <begin position="3"/>
        <end position="43"/>
    </location>
</feature>
<evidence type="ECO:0000256" key="1">
    <source>
        <dbReference type="ARBA" id="ARBA00004370"/>
    </source>
</evidence>
<evidence type="ECO:0000313" key="13">
    <source>
        <dbReference type="EMBL" id="NXO05129.1"/>
    </source>
</evidence>
<feature type="disulfide bond" evidence="9">
    <location>
        <begin position="45"/>
        <end position="60"/>
    </location>
</feature>
<dbReference type="EMBL" id="VXBP01010616">
    <property type="protein sequence ID" value="NXO05129.1"/>
    <property type="molecule type" value="Genomic_DNA"/>
</dbReference>
<dbReference type="GO" id="GO:0005886">
    <property type="term" value="C:plasma membrane"/>
    <property type="evidence" value="ECO:0007669"/>
    <property type="project" value="TreeGrafter"/>
</dbReference>
<dbReference type="OrthoDB" id="9417953at2759"/>
<feature type="domain" description="TNFR-Cys" evidence="12">
    <location>
        <begin position="44"/>
        <end position="85"/>
    </location>
</feature>
<organism evidence="13 14">
    <name type="scientific">Rhinopomastus cyanomelas</name>
    <name type="common">Common scimitarbill</name>
    <dbReference type="NCBI Taxonomy" id="113115"/>
    <lineage>
        <taxon>Eukaryota</taxon>
        <taxon>Metazoa</taxon>
        <taxon>Chordata</taxon>
        <taxon>Craniata</taxon>
        <taxon>Vertebrata</taxon>
        <taxon>Euteleostomi</taxon>
        <taxon>Archelosauria</taxon>
        <taxon>Archosauria</taxon>
        <taxon>Dinosauria</taxon>
        <taxon>Saurischia</taxon>
        <taxon>Theropoda</taxon>
        <taxon>Coelurosauria</taxon>
        <taxon>Aves</taxon>
        <taxon>Neognathae</taxon>
        <taxon>Neoaves</taxon>
        <taxon>Telluraves</taxon>
        <taxon>Coraciimorphae</taxon>
        <taxon>Bucerotiformes</taxon>
        <taxon>Rhinopomastidae</taxon>
        <taxon>Rhinopomastus</taxon>
    </lineage>
</organism>
<evidence type="ECO:0000256" key="4">
    <source>
        <dbReference type="ARBA" id="ARBA00022737"/>
    </source>
</evidence>
<dbReference type="SMART" id="SM00005">
    <property type="entry name" value="DEATH"/>
    <property type="match status" value="1"/>
</dbReference>
<keyword evidence="3" id="KW-0732">Signal</keyword>
<name>A0A7L1NZT3_RHICY</name>
<keyword evidence="8" id="KW-0325">Glycoprotein</keyword>